<dbReference type="GO" id="GO:0003677">
    <property type="term" value="F:DNA binding"/>
    <property type="evidence" value="ECO:0007669"/>
    <property type="project" value="UniProtKB-KW"/>
</dbReference>
<gene>
    <name evidence="1" type="ORF">Sam46_gp41</name>
</gene>
<proteinExistence type="predicted"/>
<dbReference type="EMBL" id="MN604698">
    <property type="protein sequence ID" value="QIQ61242.1"/>
    <property type="molecule type" value="Genomic_DNA"/>
</dbReference>
<protein>
    <submittedName>
        <fullName evidence="1">CopG/Arc/MetJ DNA-binding domain-containing protein</fullName>
    </submittedName>
</protein>
<evidence type="ECO:0000313" key="2">
    <source>
        <dbReference type="Proteomes" id="UP000502921"/>
    </source>
</evidence>
<name>A0A6G9L9K1_9CAUD</name>
<dbReference type="Proteomes" id="UP000502921">
    <property type="component" value="Segment"/>
</dbReference>
<evidence type="ECO:0000313" key="1">
    <source>
        <dbReference type="EMBL" id="QIQ61242.1"/>
    </source>
</evidence>
<reference evidence="1 2" key="1">
    <citation type="submission" date="2019-10" db="EMBL/GenBank/DDBJ databases">
        <authorList>
            <person name="Piligrimova E."/>
            <person name="Kazantseva O."/>
            <person name="Shadrin A."/>
            <person name="Zagorodny V."/>
        </authorList>
    </citation>
    <scope>NUCLEOTIDE SEQUENCE [LARGE SCALE GENOMIC DNA]</scope>
</reference>
<sequence>MTEKNRFSKPVAFNKTREEDNKILKYVSRKNFSGFAKKAMLFYIEHLEAQKGKVHNEPNKVVKKKEPIKLSVSDRLAAAKQTQPKIFRPGGLNNG</sequence>
<keyword evidence="2" id="KW-1185">Reference proteome</keyword>
<keyword evidence="1" id="KW-0238">DNA-binding</keyword>
<accession>A0A6G9L9K1</accession>
<organism evidence="1 2">
    <name type="scientific">Bacillus phage vB_BcM_Sam46</name>
    <dbReference type="NCBI Taxonomy" id="2719179"/>
    <lineage>
        <taxon>Viruses</taxon>
        <taxon>Duplodnaviria</taxon>
        <taxon>Heunggongvirae</taxon>
        <taxon>Uroviricota</taxon>
        <taxon>Caudoviricetes</taxon>
        <taxon>Samaravirus</taxon>
        <taxon>Samaravirus sam46</taxon>
    </lineage>
</organism>